<dbReference type="Gene3D" id="3.30.360.10">
    <property type="entry name" value="Dihydrodipicolinate Reductase, domain 2"/>
    <property type="match status" value="1"/>
</dbReference>
<dbReference type="SUPFAM" id="SSF55347">
    <property type="entry name" value="Glyceraldehyde-3-phosphate dehydrogenase-like, C-terminal domain"/>
    <property type="match status" value="1"/>
</dbReference>
<dbReference type="CDD" id="cd18126">
    <property type="entry name" value="GAPDH_I_C"/>
    <property type="match status" value="1"/>
</dbReference>
<dbReference type="GO" id="GO:0043891">
    <property type="term" value="F:glyceraldehyde-3-phosphate dehydrogenase [NAD(P)+] (phosphorylating) activity"/>
    <property type="evidence" value="ECO:0007669"/>
    <property type="project" value="UniProtKB-EC"/>
</dbReference>
<comment type="catalytic activity">
    <reaction evidence="5">
        <text>D-glyceraldehyde 3-phosphate + phosphate + NADP(+) = (2R)-3-phospho-glyceroyl phosphate + NADPH + H(+)</text>
        <dbReference type="Rhea" id="RHEA:10296"/>
        <dbReference type="ChEBI" id="CHEBI:15378"/>
        <dbReference type="ChEBI" id="CHEBI:43474"/>
        <dbReference type="ChEBI" id="CHEBI:57604"/>
        <dbReference type="ChEBI" id="CHEBI:57783"/>
        <dbReference type="ChEBI" id="CHEBI:58349"/>
        <dbReference type="ChEBI" id="CHEBI:59776"/>
        <dbReference type="EC" id="1.2.1.59"/>
    </reaction>
</comment>
<dbReference type="Pfam" id="PF02800">
    <property type="entry name" value="Gp_dh_C"/>
    <property type="match status" value="1"/>
</dbReference>
<evidence type="ECO:0000256" key="2">
    <source>
        <dbReference type="ARBA" id="ARBA00013024"/>
    </source>
</evidence>
<evidence type="ECO:0000256" key="4">
    <source>
        <dbReference type="ARBA" id="ARBA00023002"/>
    </source>
</evidence>
<dbReference type="Pfam" id="PF00044">
    <property type="entry name" value="Gp_dh_N"/>
    <property type="match status" value="1"/>
</dbReference>
<feature type="binding site" evidence="9">
    <location>
        <begin position="12"/>
        <end position="13"/>
    </location>
    <ligand>
        <name>NAD(+)</name>
        <dbReference type="ChEBI" id="CHEBI:57540"/>
    </ligand>
</feature>
<feature type="binding site" evidence="9">
    <location>
        <position position="38"/>
    </location>
    <ligand>
        <name>NAD(+)</name>
        <dbReference type="ChEBI" id="CHEBI:57540"/>
    </ligand>
</feature>
<dbReference type="PRINTS" id="PR00078">
    <property type="entry name" value="G3PDHDRGNASE"/>
</dbReference>
<dbReference type="EMBL" id="CP062310">
    <property type="protein sequence ID" value="QOJ79583.1"/>
    <property type="molecule type" value="Genomic_DNA"/>
</dbReference>
<dbReference type="InterPro" id="IPR006424">
    <property type="entry name" value="Glyceraldehyde-3-P_DH_1"/>
</dbReference>
<dbReference type="Gene3D" id="3.40.50.720">
    <property type="entry name" value="NAD(P)-binding Rossmann-like Domain"/>
    <property type="match status" value="1"/>
</dbReference>
<dbReference type="AlphaFoldDB" id="A0A7L9FKN2"/>
<dbReference type="InterPro" id="IPR020828">
    <property type="entry name" value="GlycerAld_3-P_DH_NAD(P)-bd"/>
</dbReference>
<dbReference type="GO" id="GO:0050661">
    <property type="term" value="F:NADP binding"/>
    <property type="evidence" value="ECO:0007669"/>
    <property type="project" value="InterPro"/>
</dbReference>
<evidence type="ECO:0000256" key="10">
    <source>
        <dbReference type="PIRSR" id="PIRSR000149-4"/>
    </source>
</evidence>
<feature type="binding site" evidence="9">
    <location>
        <position position="124"/>
    </location>
    <ligand>
        <name>NAD(+)</name>
        <dbReference type="ChEBI" id="CHEBI:57540"/>
    </ligand>
</feature>
<dbReference type="FunFam" id="3.40.50.720:FF:000001">
    <property type="entry name" value="Glyceraldehyde-3-phosphate dehydrogenase"/>
    <property type="match status" value="1"/>
</dbReference>
<sequence>MTYRVGINGFGRIGRNFLKAALQNEKFLKTFEVVAVNDLADAKTLAHLFKYDSVFGRYKGRVEVRDNKLVIENYEIEVLSVKDPAQLPWSKLNVDIVLESTGLFTDRENSSKHLSAGAKKVVISAPAKNPDITIVMGVNHKMYDPGKHHIVSNASCTTNAFAPVVKVLHENFGVIEGMMTTVHAYTNDQRILDLVHRDLRRARAAAQNIIPTSTGAAQAIMDVYPELKGKLSAIAIRVPVPDGSLVDFVALLKRPVTKEEMDNAFKRAAEGELKGILQYVDEPIVSSDIIGNPHSSIYDALASDVLGKNGDMVKVFAWYDNEWGYSCRLVDLMVYMAEKGL</sequence>
<feature type="domain" description="Glyceraldehyde 3-phosphate dehydrogenase NAD(P) binding" evidence="12">
    <location>
        <begin position="3"/>
        <end position="156"/>
    </location>
</feature>
<evidence type="ECO:0000256" key="8">
    <source>
        <dbReference type="PIRSR" id="PIRSR000149-2"/>
    </source>
</evidence>
<dbReference type="GO" id="GO:0006006">
    <property type="term" value="P:glucose metabolic process"/>
    <property type="evidence" value="ECO:0007669"/>
    <property type="project" value="InterPro"/>
</dbReference>
<dbReference type="EC" id="1.2.1.59" evidence="2"/>
<evidence type="ECO:0000256" key="9">
    <source>
        <dbReference type="PIRSR" id="PIRSR000149-3"/>
    </source>
</evidence>
<dbReference type="InterPro" id="IPR020829">
    <property type="entry name" value="GlycerAld_3-P_DH_cat"/>
</dbReference>
<feature type="site" description="Activates thiol group during catalysis" evidence="10">
    <location>
        <position position="183"/>
    </location>
</feature>
<reference evidence="13 14" key="1">
    <citation type="submission" date="2020-10" db="EMBL/GenBank/DDBJ databases">
        <title>Thermofilum lucidum 3507LT sp. nov. a novel member of Thermofilaceae family isolated from Chile hot spring, and proposal of description order Thermofilales.</title>
        <authorList>
            <person name="Zayulina K.S."/>
            <person name="Elcheninov A.G."/>
            <person name="Toshchakov S.V."/>
            <person name="Kublanov I.V."/>
        </authorList>
    </citation>
    <scope>NUCLEOTIDE SEQUENCE [LARGE SCALE GENOMIC DNA]</scope>
    <source>
        <strain evidence="13 14">3507LT</strain>
    </source>
</reference>
<dbReference type="PIRSF" id="PIRSF000149">
    <property type="entry name" value="GAP_DH"/>
    <property type="match status" value="1"/>
</dbReference>
<protein>
    <recommendedName>
        <fullName evidence="2">glyceraldehyde-3-phosphate dehydrogenase (NAD(P)(+)) (phosphorylating)</fullName>
        <ecNumber evidence="2">1.2.1.59</ecNumber>
    </recommendedName>
</protein>
<feature type="binding site" evidence="8">
    <location>
        <position position="237"/>
    </location>
    <ligand>
        <name>D-glyceraldehyde 3-phosphate</name>
        <dbReference type="ChEBI" id="CHEBI:59776"/>
    </ligand>
</feature>
<dbReference type="KEGG" id="thel:IG193_03755"/>
<feature type="binding site" evidence="8">
    <location>
        <begin position="155"/>
        <end position="157"/>
    </location>
    <ligand>
        <name>D-glyceraldehyde 3-phosphate</name>
        <dbReference type="ChEBI" id="CHEBI:59776"/>
    </ligand>
</feature>
<dbReference type="FunFam" id="3.30.360.10:FF:000002">
    <property type="entry name" value="Glyceraldehyde-3-phosphate dehydrogenase"/>
    <property type="match status" value="1"/>
</dbReference>
<accession>A0A7L9FKN2</accession>
<dbReference type="CDD" id="cd05214">
    <property type="entry name" value="GAPDH_I_N"/>
    <property type="match status" value="1"/>
</dbReference>
<evidence type="ECO:0000313" key="14">
    <source>
        <dbReference type="Proteomes" id="UP000594121"/>
    </source>
</evidence>
<dbReference type="Proteomes" id="UP000594121">
    <property type="component" value="Chromosome"/>
</dbReference>
<keyword evidence="3" id="KW-0521">NADP</keyword>
<keyword evidence="4" id="KW-0560">Oxidoreductase</keyword>
<dbReference type="SUPFAM" id="SSF51735">
    <property type="entry name" value="NAD(P)-binding Rossmann-fold domains"/>
    <property type="match status" value="1"/>
</dbReference>
<dbReference type="InterPro" id="IPR020831">
    <property type="entry name" value="GlycerAld/Erythrose_P_DH"/>
</dbReference>
<evidence type="ECO:0000313" key="13">
    <source>
        <dbReference type="EMBL" id="QOJ79583.1"/>
    </source>
</evidence>
<evidence type="ECO:0000259" key="12">
    <source>
        <dbReference type="SMART" id="SM00846"/>
    </source>
</evidence>
<feature type="active site" description="Nucleophile" evidence="7">
    <location>
        <position position="156"/>
    </location>
</feature>
<dbReference type="PANTHER" id="PTHR43148">
    <property type="entry name" value="GLYCERALDEHYDE-3-PHOSPHATE DEHYDROGENASE 2"/>
    <property type="match status" value="1"/>
</dbReference>
<dbReference type="SMART" id="SM00846">
    <property type="entry name" value="Gp_dh_N"/>
    <property type="match status" value="1"/>
</dbReference>
<keyword evidence="9" id="KW-0520">NAD</keyword>
<comment type="catalytic activity">
    <reaction evidence="6">
        <text>D-glyceraldehyde 3-phosphate + phosphate + NAD(+) = (2R)-3-phospho-glyceroyl phosphate + NADH + H(+)</text>
        <dbReference type="Rhea" id="RHEA:10300"/>
        <dbReference type="ChEBI" id="CHEBI:15378"/>
        <dbReference type="ChEBI" id="CHEBI:43474"/>
        <dbReference type="ChEBI" id="CHEBI:57540"/>
        <dbReference type="ChEBI" id="CHEBI:57604"/>
        <dbReference type="ChEBI" id="CHEBI:57945"/>
        <dbReference type="ChEBI" id="CHEBI:59776"/>
        <dbReference type="EC" id="1.2.1.59"/>
    </reaction>
</comment>
<proteinExistence type="inferred from homology"/>
<dbReference type="InParanoid" id="A0A7L9FKN2"/>
<keyword evidence="9" id="KW-0547">Nucleotide-binding</keyword>
<comment type="similarity">
    <text evidence="1 11">Belongs to the glyceraldehyde-3-phosphate dehydrogenase family.</text>
</comment>
<evidence type="ECO:0000256" key="3">
    <source>
        <dbReference type="ARBA" id="ARBA00022857"/>
    </source>
</evidence>
<dbReference type="GeneID" id="59148981"/>
<evidence type="ECO:0000256" key="5">
    <source>
        <dbReference type="ARBA" id="ARBA00048067"/>
    </source>
</evidence>
<evidence type="ECO:0000256" key="7">
    <source>
        <dbReference type="PIRSR" id="PIRSR000149-1"/>
    </source>
</evidence>
<feature type="binding site" evidence="9">
    <location>
        <position position="321"/>
    </location>
    <ligand>
        <name>NAD(+)</name>
        <dbReference type="ChEBI" id="CHEBI:57540"/>
    </ligand>
</feature>
<evidence type="ECO:0000256" key="11">
    <source>
        <dbReference type="RuleBase" id="RU000397"/>
    </source>
</evidence>
<dbReference type="InterPro" id="IPR036291">
    <property type="entry name" value="NAD(P)-bd_dom_sf"/>
</dbReference>
<dbReference type="NCBIfam" id="TIGR01534">
    <property type="entry name" value="GAPDH-I"/>
    <property type="match status" value="1"/>
</dbReference>
<feature type="binding site" evidence="8">
    <location>
        <begin position="214"/>
        <end position="215"/>
    </location>
    <ligand>
        <name>D-glyceraldehyde 3-phosphate</name>
        <dbReference type="ChEBI" id="CHEBI:59776"/>
    </ligand>
</feature>
<name>A0A7L9FKN2_9CREN</name>
<dbReference type="GO" id="GO:0051287">
    <property type="term" value="F:NAD binding"/>
    <property type="evidence" value="ECO:0007669"/>
    <property type="project" value="InterPro"/>
</dbReference>
<gene>
    <name evidence="13" type="primary">gap</name>
    <name evidence="13" type="ORF">IG193_03755</name>
</gene>
<dbReference type="RefSeq" id="WP_192819555.1">
    <property type="nucleotide sequence ID" value="NZ_CP062310.1"/>
</dbReference>
<feature type="binding site" evidence="8">
    <location>
        <position position="186"/>
    </location>
    <ligand>
        <name>D-glyceraldehyde 3-phosphate</name>
        <dbReference type="ChEBI" id="CHEBI:59776"/>
    </ligand>
</feature>
<organism evidence="13 14">
    <name type="scientific">Infirmifilum lucidum</name>
    <dbReference type="NCBI Taxonomy" id="2776706"/>
    <lineage>
        <taxon>Archaea</taxon>
        <taxon>Thermoproteota</taxon>
        <taxon>Thermoprotei</taxon>
        <taxon>Thermofilales</taxon>
        <taxon>Thermofilaceae</taxon>
        <taxon>Infirmifilum</taxon>
    </lineage>
</organism>
<keyword evidence="14" id="KW-1185">Reference proteome</keyword>
<evidence type="ECO:0000256" key="6">
    <source>
        <dbReference type="ARBA" id="ARBA00048853"/>
    </source>
</evidence>
<evidence type="ECO:0000256" key="1">
    <source>
        <dbReference type="ARBA" id="ARBA00007406"/>
    </source>
</evidence>